<feature type="non-terminal residue" evidence="2">
    <location>
        <position position="1"/>
    </location>
</feature>
<reference evidence="3" key="2">
    <citation type="submission" date="2015-01" db="EMBL/GenBank/DDBJ databases">
        <title>Evolutionary Origins and Diversification of the Mycorrhizal Mutualists.</title>
        <authorList>
            <consortium name="DOE Joint Genome Institute"/>
            <consortium name="Mycorrhizal Genomics Consortium"/>
            <person name="Kohler A."/>
            <person name="Kuo A."/>
            <person name="Nagy L.G."/>
            <person name="Floudas D."/>
            <person name="Copeland A."/>
            <person name="Barry K.W."/>
            <person name="Cichocki N."/>
            <person name="Veneault-Fourrey C."/>
            <person name="LaButti K."/>
            <person name="Lindquist E.A."/>
            <person name="Lipzen A."/>
            <person name="Lundell T."/>
            <person name="Morin E."/>
            <person name="Murat C."/>
            <person name="Riley R."/>
            <person name="Ohm R."/>
            <person name="Sun H."/>
            <person name="Tunlid A."/>
            <person name="Henrissat B."/>
            <person name="Grigoriev I.V."/>
            <person name="Hibbett D.S."/>
            <person name="Martin F."/>
        </authorList>
    </citation>
    <scope>NUCLEOTIDE SEQUENCE [LARGE SCALE GENOMIC DNA]</scope>
    <source>
        <strain evidence="3">F 1598</strain>
    </source>
</reference>
<sequence>PSASSKRSLSIERSISESSSMPPVAVISSTSSTSFKRAYSPEHVKANNDSQLPANRPKKTLQT</sequence>
<name>A0A0C3BUB0_PILCF</name>
<reference evidence="2 3" key="1">
    <citation type="submission" date="2014-04" db="EMBL/GenBank/DDBJ databases">
        <authorList>
            <consortium name="DOE Joint Genome Institute"/>
            <person name="Kuo A."/>
            <person name="Tarkka M."/>
            <person name="Buscot F."/>
            <person name="Kohler A."/>
            <person name="Nagy L.G."/>
            <person name="Floudas D."/>
            <person name="Copeland A."/>
            <person name="Barry K.W."/>
            <person name="Cichocki N."/>
            <person name="Veneault-Fourrey C."/>
            <person name="LaButti K."/>
            <person name="Lindquist E.A."/>
            <person name="Lipzen A."/>
            <person name="Lundell T."/>
            <person name="Morin E."/>
            <person name="Murat C."/>
            <person name="Sun H."/>
            <person name="Tunlid A."/>
            <person name="Henrissat B."/>
            <person name="Grigoriev I.V."/>
            <person name="Hibbett D.S."/>
            <person name="Martin F."/>
            <person name="Nordberg H.P."/>
            <person name="Cantor M.N."/>
            <person name="Hua S.X."/>
        </authorList>
    </citation>
    <scope>NUCLEOTIDE SEQUENCE [LARGE SCALE GENOMIC DNA]</scope>
    <source>
        <strain evidence="2 3">F 1598</strain>
    </source>
</reference>
<dbReference type="AlphaFoldDB" id="A0A0C3BUB0"/>
<protein>
    <submittedName>
        <fullName evidence="2">Uncharacterized protein</fullName>
    </submittedName>
</protein>
<evidence type="ECO:0000256" key="1">
    <source>
        <dbReference type="SAM" id="MobiDB-lite"/>
    </source>
</evidence>
<organism evidence="2 3">
    <name type="scientific">Piloderma croceum (strain F 1598)</name>
    <dbReference type="NCBI Taxonomy" id="765440"/>
    <lineage>
        <taxon>Eukaryota</taxon>
        <taxon>Fungi</taxon>
        <taxon>Dikarya</taxon>
        <taxon>Basidiomycota</taxon>
        <taxon>Agaricomycotina</taxon>
        <taxon>Agaricomycetes</taxon>
        <taxon>Agaricomycetidae</taxon>
        <taxon>Atheliales</taxon>
        <taxon>Atheliaceae</taxon>
        <taxon>Piloderma</taxon>
    </lineage>
</organism>
<keyword evidence="3" id="KW-1185">Reference proteome</keyword>
<gene>
    <name evidence="2" type="ORF">PILCRDRAFT_811806</name>
</gene>
<dbReference type="Proteomes" id="UP000054166">
    <property type="component" value="Unassembled WGS sequence"/>
</dbReference>
<evidence type="ECO:0000313" key="3">
    <source>
        <dbReference type="Proteomes" id="UP000054166"/>
    </source>
</evidence>
<dbReference type="EMBL" id="KN832973">
    <property type="protein sequence ID" value="KIM90093.1"/>
    <property type="molecule type" value="Genomic_DNA"/>
</dbReference>
<proteinExistence type="predicted"/>
<dbReference type="InParanoid" id="A0A0C3BUB0"/>
<feature type="compositionally biased region" description="Low complexity" evidence="1">
    <location>
        <begin position="1"/>
        <end position="20"/>
    </location>
</feature>
<evidence type="ECO:0000313" key="2">
    <source>
        <dbReference type="EMBL" id="KIM90093.1"/>
    </source>
</evidence>
<feature type="region of interest" description="Disordered" evidence="1">
    <location>
        <begin position="1"/>
        <end position="63"/>
    </location>
</feature>
<accession>A0A0C3BUB0</accession>
<dbReference type="HOGENOM" id="CLU_2892136_0_0_1"/>